<accession>A0ABQ9EYV2</accession>
<proteinExistence type="predicted"/>
<dbReference type="Proteomes" id="UP001217089">
    <property type="component" value="Unassembled WGS sequence"/>
</dbReference>
<organism evidence="3 4">
    <name type="scientific">Tegillarca granosa</name>
    <name type="common">Malaysian cockle</name>
    <name type="synonym">Anadara granosa</name>
    <dbReference type="NCBI Taxonomy" id="220873"/>
    <lineage>
        <taxon>Eukaryota</taxon>
        <taxon>Metazoa</taxon>
        <taxon>Spiralia</taxon>
        <taxon>Lophotrochozoa</taxon>
        <taxon>Mollusca</taxon>
        <taxon>Bivalvia</taxon>
        <taxon>Autobranchia</taxon>
        <taxon>Pteriomorphia</taxon>
        <taxon>Arcoida</taxon>
        <taxon>Arcoidea</taxon>
        <taxon>Arcidae</taxon>
        <taxon>Tegillarca</taxon>
    </lineage>
</organism>
<sequence length="318" mass="37083">MTEETRTSQTQWRDWIGELFTPTLDVEVGELLGNVEDEGPIQSKIKHVAAFDPEAIRQVYERVRVMMALDEEMKKSDKQRKQEESESVEDTKKTVKEKEINLNDSCIWDSNEIGVLRHVFKTVKEENTKLNVRCRELEKHNLYLESKLSSLTGHFDNEKKELTEAQKANKRLKIHCDVLQNELDHANAKATAMEEVFKELQEEKTKLAKEVHALRVGADKERLDKSRLQMKLDTIHQEITSERMVAEESIKIKFQSIVMKLKLKNKELSNELENEKKLHSTTRKALEHLRQHFASLPLNHIIPPNSVQNDQVSQFEYS</sequence>
<reference evidence="3 4" key="1">
    <citation type="submission" date="2022-12" db="EMBL/GenBank/DDBJ databases">
        <title>Chromosome-level genome of Tegillarca granosa.</title>
        <authorList>
            <person name="Kim J."/>
        </authorList>
    </citation>
    <scope>NUCLEOTIDE SEQUENCE [LARGE SCALE GENOMIC DNA]</scope>
    <source>
        <strain evidence="3">Teg-2019</strain>
        <tissue evidence="3">Adductor muscle</tissue>
    </source>
</reference>
<evidence type="ECO:0000256" key="2">
    <source>
        <dbReference type="SAM" id="MobiDB-lite"/>
    </source>
</evidence>
<keyword evidence="4" id="KW-1185">Reference proteome</keyword>
<comment type="caution">
    <text evidence="3">The sequence shown here is derived from an EMBL/GenBank/DDBJ whole genome shotgun (WGS) entry which is preliminary data.</text>
</comment>
<gene>
    <name evidence="3" type="ORF">KUTeg_012193</name>
</gene>
<evidence type="ECO:0000313" key="3">
    <source>
        <dbReference type="EMBL" id="KAJ8310328.1"/>
    </source>
</evidence>
<protein>
    <submittedName>
        <fullName evidence="3">Uncharacterized protein</fullName>
    </submittedName>
</protein>
<name>A0ABQ9EYV2_TEGGR</name>
<keyword evidence="1" id="KW-0175">Coiled coil</keyword>
<evidence type="ECO:0000256" key="1">
    <source>
        <dbReference type="SAM" id="Coils"/>
    </source>
</evidence>
<dbReference type="EMBL" id="JARBDR010000640">
    <property type="protein sequence ID" value="KAJ8310328.1"/>
    <property type="molecule type" value="Genomic_DNA"/>
</dbReference>
<evidence type="ECO:0000313" key="4">
    <source>
        <dbReference type="Proteomes" id="UP001217089"/>
    </source>
</evidence>
<dbReference type="Gene3D" id="1.20.5.340">
    <property type="match status" value="1"/>
</dbReference>
<feature type="coiled-coil region" evidence="1">
    <location>
        <begin position="258"/>
        <end position="285"/>
    </location>
</feature>
<feature type="region of interest" description="Disordered" evidence="2">
    <location>
        <begin position="73"/>
        <end position="93"/>
    </location>
</feature>